<dbReference type="GeneID" id="18913488"/>
<name>K5VF09_PHACS</name>
<dbReference type="HOGENOM" id="CLU_1627663_0_0_1"/>
<feature type="transmembrane region" description="Helical" evidence="1">
    <location>
        <begin position="50"/>
        <end position="72"/>
    </location>
</feature>
<keyword evidence="3" id="KW-1185">Reference proteome</keyword>
<dbReference type="OrthoDB" id="3354157at2759"/>
<reference evidence="2 3" key="1">
    <citation type="journal article" date="2012" name="BMC Genomics">
        <title>Comparative genomics of the white-rot fungi, Phanerochaete carnosa and P. chrysosporium, to elucidate the genetic basis of the distinct wood types they colonize.</title>
        <authorList>
            <person name="Suzuki H."/>
            <person name="MacDonald J."/>
            <person name="Syed K."/>
            <person name="Salamov A."/>
            <person name="Hori C."/>
            <person name="Aerts A."/>
            <person name="Henrissat B."/>
            <person name="Wiebenga A."/>
            <person name="vanKuyk P.A."/>
            <person name="Barry K."/>
            <person name="Lindquist E."/>
            <person name="LaButti K."/>
            <person name="Lapidus A."/>
            <person name="Lucas S."/>
            <person name="Coutinho P."/>
            <person name="Gong Y."/>
            <person name="Samejima M."/>
            <person name="Mahadevan R."/>
            <person name="Abou-Zaid M."/>
            <person name="de Vries R.P."/>
            <person name="Igarashi K."/>
            <person name="Yadav J.S."/>
            <person name="Grigoriev I.V."/>
            <person name="Master E.R."/>
        </authorList>
    </citation>
    <scope>NUCLEOTIDE SEQUENCE [LARGE SCALE GENOMIC DNA]</scope>
    <source>
        <strain evidence="2 3">HHB-10118-sp</strain>
    </source>
</reference>
<dbReference type="EMBL" id="JH930480">
    <property type="protein sequence ID" value="EKM49743.1"/>
    <property type="molecule type" value="Genomic_DNA"/>
</dbReference>
<keyword evidence="1" id="KW-0812">Transmembrane</keyword>
<evidence type="ECO:0000313" key="2">
    <source>
        <dbReference type="EMBL" id="EKM49743.1"/>
    </source>
</evidence>
<accession>K5VF09</accession>
<sequence>MIHGRPDRRGIASASAWMPMAYDTIVLMLTLKRTLGPVRNKTAGKIAKALLRDGIIVIFAVNLVLTLMIALAPPGIQNITAQLTVTMMSRITLHLRKQARVREMDSMSQTHDSYRGNSVFSEPVFAKKSDVGTEEWYEMRPPSPARVASRTRTPRGPELWFGV</sequence>
<keyword evidence="1" id="KW-1133">Transmembrane helix</keyword>
<evidence type="ECO:0000313" key="3">
    <source>
        <dbReference type="Proteomes" id="UP000008370"/>
    </source>
</evidence>
<dbReference type="InParanoid" id="K5VF09"/>
<dbReference type="AlphaFoldDB" id="K5VF09"/>
<keyword evidence="1" id="KW-0472">Membrane</keyword>
<evidence type="ECO:0000256" key="1">
    <source>
        <dbReference type="SAM" id="Phobius"/>
    </source>
</evidence>
<protein>
    <submittedName>
        <fullName evidence="2">Uncharacterized protein</fullName>
    </submittedName>
</protein>
<proteinExistence type="predicted"/>
<dbReference type="KEGG" id="pco:PHACADRAFT_214265"/>
<organism evidence="2 3">
    <name type="scientific">Phanerochaete carnosa (strain HHB-10118-sp)</name>
    <name type="common">White-rot fungus</name>
    <name type="synonym">Peniophora carnosa</name>
    <dbReference type="NCBI Taxonomy" id="650164"/>
    <lineage>
        <taxon>Eukaryota</taxon>
        <taxon>Fungi</taxon>
        <taxon>Dikarya</taxon>
        <taxon>Basidiomycota</taxon>
        <taxon>Agaricomycotina</taxon>
        <taxon>Agaricomycetes</taxon>
        <taxon>Polyporales</taxon>
        <taxon>Phanerochaetaceae</taxon>
        <taxon>Phanerochaete</taxon>
    </lineage>
</organism>
<dbReference type="Proteomes" id="UP000008370">
    <property type="component" value="Unassembled WGS sequence"/>
</dbReference>
<gene>
    <name evidence="2" type="ORF">PHACADRAFT_214265</name>
</gene>
<dbReference type="RefSeq" id="XP_007401797.1">
    <property type="nucleotide sequence ID" value="XM_007401735.1"/>
</dbReference>